<dbReference type="InterPro" id="IPR020084">
    <property type="entry name" value="NUDIX_hydrolase_CS"/>
</dbReference>
<dbReference type="GO" id="GO:0016787">
    <property type="term" value="F:hydrolase activity"/>
    <property type="evidence" value="ECO:0007669"/>
    <property type="project" value="UniProtKB-KW"/>
</dbReference>
<evidence type="ECO:0000256" key="3">
    <source>
        <dbReference type="ARBA" id="ARBA00022801"/>
    </source>
</evidence>
<feature type="domain" description="Nudix hydrolase" evidence="5">
    <location>
        <begin position="4"/>
        <end position="125"/>
    </location>
</feature>
<dbReference type="PROSITE" id="PS51462">
    <property type="entry name" value="NUDIX"/>
    <property type="match status" value="1"/>
</dbReference>
<dbReference type="PANTHER" id="PTHR43046">
    <property type="entry name" value="GDP-MANNOSE MANNOSYL HYDROLASE"/>
    <property type="match status" value="1"/>
</dbReference>
<organism evidence="6 7">
    <name type="scientific">Mycolicibacter arupensis</name>
    <dbReference type="NCBI Taxonomy" id="342002"/>
    <lineage>
        <taxon>Bacteria</taxon>
        <taxon>Bacillati</taxon>
        <taxon>Actinomycetota</taxon>
        <taxon>Actinomycetes</taxon>
        <taxon>Mycobacteriales</taxon>
        <taxon>Mycobacteriaceae</taxon>
        <taxon>Mycolicibacter</taxon>
    </lineage>
</organism>
<dbReference type="RefSeq" id="WP_276759589.1">
    <property type="nucleotide sequence ID" value="NZ_SSGD01000031.1"/>
</dbReference>
<dbReference type="EMBL" id="SSGD01000031">
    <property type="protein sequence ID" value="TXI57982.1"/>
    <property type="molecule type" value="Genomic_DNA"/>
</dbReference>
<keyword evidence="3 4" id="KW-0378">Hydrolase</keyword>
<dbReference type="PROSITE" id="PS00893">
    <property type="entry name" value="NUDIX_BOX"/>
    <property type="match status" value="1"/>
</dbReference>
<evidence type="ECO:0000259" key="5">
    <source>
        <dbReference type="PROSITE" id="PS51462"/>
    </source>
</evidence>
<evidence type="ECO:0000256" key="4">
    <source>
        <dbReference type="RuleBase" id="RU003476"/>
    </source>
</evidence>
<proteinExistence type="inferred from homology"/>
<evidence type="ECO:0000313" key="6">
    <source>
        <dbReference type="EMBL" id="TXI57982.1"/>
    </source>
</evidence>
<protein>
    <submittedName>
        <fullName evidence="6">NUDIX hydrolase</fullName>
    </submittedName>
</protein>
<dbReference type="InterPro" id="IPR015797">
    <property type="entry name" value="NUDIX_hydrolase-like_dom_sf"/>
</dbReference>
<dbReference type="PRINTS" id="PR00502">
    <property type="entry name" value="NUDIXFAMILY"/>
</dbReference>
<gene>
    <name evidence="6" type="ORF">E6Q54_06825</name>
</gene>
<sequence length="144" mass="15552">MMLPRHSVSVAGIVLDAAGRVLIMRRADNGHWEPPGGVLELGETLEEGVRREILEETGVNVDVGALTGVYKNLPRGVVALVYRCTPTAGVARPTVEAREVRWMTIEDATAAMVPMFAVRVRDALDGAVHSGTHDGVNFVIRSRP</sequence>
<dbReference type="Proteomes" id="UP000321797">
    <property type="component" value="Unassembled WGS sequence"/>
</dbReference>
<dbReference type="PANTHER" id="PTHR43046:SF2">
    <property type="entry name" value="8-OXO-DGTP DIPHOSPHATASE-RELATED"/>
    <property type="match status" value="1"/>
</dbReference>
<evidence type="ECO:0000313" key="7">
    <source>
        <dbReference type="Proteomes" id="UP000321797"/>
    </source>
</evidence>
<dbReference type="CDD" id="cd02883">
    <property type="entry name" value="NUDIX_Hydrolase"/>
    <property type="match status" value="1"/>
</dbReference>
<reference evidence="6 7" key="1">
    <citation type="submission" date="2018-09" db="EMBL/GenBank/DDBJ databases">
        <title>Metagenome Assembled Genomes from an Advanced Water Purification Facility.</title>
        <authorList>
            <person name="Stamps B.W."/>
            <person name="Spear J.R."/>
        </authorList>
    </citation>
    <scope>NUCLEOTIDE SEQUENCE [LARGE SCALE GENOMIC DNA]</scope>
    <source>
        <strain evidence="6">Bin_29_2</strain>
    </source>
</reference>
<dbReference type="Gene3D" id="3.90.79.10">
    <property type="entry name" value="Nucleoside Triphosphate Pyrophosphohydrolase"/>
    <property type="match status" value="1"/>
</dbReference>
<comment type="caution">
    <text evidence="6">The sequence shown here is derived from an EMBL/GenBank/DDBJ whole genome shotgun (WGS) entry which is preliminary data.</text>
</comment>
<dbReference type="InterPro" id="IPR020476">
    <property type="entry name" value="Nudix_hydrolase"/>
</dbReference>
<comment type="cofactor">
    <cofactor evidence="1">
        <name>Mg(2+)</name>
        <dbReference type="ChEBI" id="CHEBI:18420"/>
    </cofactor>
</comment>
<dbReference type="AlphaFoldDB" id="A0A5C7Y8R1"/>
<evidence type="ECO:0000256" key="1">
    <source>
        <dbReference type="ARBA" id="ARBA00001946"/>
    </source>
</evidence>
<evidence type="ECO:0000256" key="2">
    <source>
        <dbReference type="ARBA" id="ARBA00005582"/>
    </source>
</evidence>
<dbReference type="InterPro" id="IPR000086">
    <property type="entry name" value="NUDIX_hydrolase_dom"/>
</dbReference>
<accession>A0A5C7Y8R1</accession>
<comment type="similarity">
    <text evidence="2 4">Belongs to the Nudix hydrolase family.</text>
</comment>
<name>A0A5C7Y8R1_9MYCO</name>
<dbReference type="SUPFAM" id="SSF55811">
    <property type="entry name" value="Nudix"/>
    <property type="match status" value="1"/>
</dbReference>
<dbReference type="Pfam" id="PF00293">
    <property type="entry name" value="NUDIX"/>
    <property type="match status" value="1"/>
</dbReference>